<dbReference type="AlphaFoldDB" id="W2MYQ3"/>
<evidence type="ECO:0000313" key="2">
    <source>
        <dbReference type="EMBL" id="ETM41557.1"/>
    </source>
</evidence>
<proteinExistence type="predicted"/>
<dbReference type="EMBL" id="KI674125">
    <property type="protein sequence ID" value="ETL35062.1"/>
    <property type="molecule type" value="Genomic_DNA"/>
</dbReference>
<organism evidence="2">
    <name type="scientific">Phytophthora nicotianae</name>
    <name type="common">Potato buckeye rot agent</name>
    <name type="synonym">Phytophthora parasitica</name>
    <dbReference type="NCBI Taxonomy" id="4792"/>
    <lineage>
        <taxon>Eukaryota</taxon>
        <taxon>Sar</taxon>
        <taxon>Stramenopiles</taxon>
        <taxon>Oomycota</taxon>
        <taxon>Peronosporomycetes</taxon>
        <taxon>Peronosporales</taxon>
        <taxon>Peronosporaceae</taxon>
        <taxon>Phytophthora</taxon>
    </lineage>
</organism>
<name>W2MYQ3_PHYNI</name>
<dbReference type="VEuPathDB" id="FungiDB:PPTG_03212"/>
<dbReference type="Proteomes" id="UP000054532">
    <property type="component" value="Unassembled WGS sequence"/>
</dbReference>
<dbReference type="EMBL" id="KI694033">
    <property type="protein sequence ID" value="ETM41557.1"/>
    <property type="molecule type" value="Genomic_DNA"/>
</dbReference>
<sequence length="165" mass="18273">MPRQQGNERRQFKGLKIKCNASQTWHQRLHCLAANNNNSAEVARVEATVDIAVVDESEVLQAAVGGTVVGERVAVMVDDLKISLVTGQKAHTDDQMLDKLSTSSYMFTPRPLVETFNVQSDGINEMTNSTSDWLLWMCTRCPLATKRSRSSGRANKSDGEDDWAS</sequence>
<gene>
    <name evidence="2" type="ORF">L914_12681</name>
    <name evidence="1" type="ORF">L916_12771</name>
</gene>
<protein>
    <submittedName>
        <fullName evidence="2">Uncharacterized protein</fullName>
    </submittedName>
</protein>
<reference evidence="1" key="1">
    <citation type="submission" date="2013-11" db="EMBL/GenBank/DDBJ databases">
        <title>The Genome Sequence of Phytophthora parasitica CJ05E6.</title>
        <authorList>
            <consortium name="The Broad Institute Genomics Platform"/>
            <person name="Russ C."/>
            <person name="Tyler B."/>
            <person name="Panabieres F."/>
            <person name="Shan W."/>
            <person name="Tripathy S."/>
            <person name="Grunwald N."/>
            <person name="Machado M."/>
            <person name="Johnson C.S."/>
            <person name="Arredondo F."/>
            <person name="Hong C."/>
            <person name="Coffey M."/>
            <person name="Young S.K."/>
            <person name="Zeng Q."/>
            <person name="Gargeya S."/>
            <person name="Fitzgerald M."/>
            <person name="Abouelleil A."/>
            <person name="Alvarado L."/>
            <person name="Chapman S.B."/>
            <person name="Gainer-Dewar J."/>
            <person name="Goldberg J."/>
            <person name="Griggs A."/>
            <person name="Gujja S."/>
            <person name="Hansen M."/>
            <person name="Howarth C."/>
            <person name="Imamovic A."/>
            <person name="Ireland A."/>
            <person name="Larimer J."/>
            <person name="McCowan C."/>
            <person name="Murphy C."/>
            <person name="Pearson M."/>
            <person name="Poon T.W."/>
            <person name="Priest M."/>
            <person name="Roberts A."/>
            <person name="Saif S."/>
            <person name="Shea T."/>
            <person name="Sykes S."/>
            <person name="Wortman J."/>
            <person name="Nusbaum C."/>
            <person name="Birren B."/>
        </authorList>
    </citation>
    <scope>NUCLEOTIDE SEQUENCE [LARGE SCALE GENOMIC DNA]</scope>
    <source>
        <strain evidence="1">CJ05E6</strain>
    </source>
</reference>
<accession>W2MYQ3</accession>
<dbReference type="Proteomes" id="UP000053864">
    <property type="component" value="Unassembled WGS sequence"/>
</dbReference>
<evidence type="ECO:0000313" key="1">
    <source>
        <dbReference type="EMBL" id="ETL35062.1"/>
    </source>
</evidence>
<reference evidence="2" key="2">
    <citation type="submission" date="2013-11" db="EMBL/GenBank/DDBJ databases">
        <title>The Genome Sequence of Phytophthora parasitica IAC_01/95.</title>
        <authorList>
            <consortium name="The Broad Institute Genomics Platform"/>
            <person name="Russ C."/>
            <person name="Tyler B."/>
            <person name="Panabieres F."/>
            <person name="Shan W."/>
            <person name="Tripathy S."/>
            <person name="Grunwald N."/>
            <person name="Machado M."/>
            <person name="Johnson C.S."/>
            <person name="Arredondo F."/>
            <person name="Hong C."/>
            <person name="Coffey M."/>
            <person name="Young S.K."/>
            <person name="Zeng Q."/>
            <person name="Gargeya S."/>
            <person name="Fitzgerald M."/>
            <person name="Abouelleil A."/>
            <person name="Alvarado L."/>
            <person name="Chapman S.B."/>
            <person name="Gainer-Dewar J."/>
            <person name="Goldberg J."/>
            <person name="Griggs A."/>
            <person name="Gujja S."/>
            <person name="Hansen M."/>
            <person name="Howarth C."/>
            <person name="Imamovic A."/>
            <person name="Ireland A."/>
            <person name="Larimer J."/>
            <person name="McCowan C."/>
            <person name="Murphy C."/>
            <person name="Pearson M."/>
            <person name="Poon T.W."/>
            <person name="Priest M."/>
            <person name="Roberts A."/>
            <person name="Saif S."/>
            <person name="Shea T."/>
            <person name="Sykes S."/>
            <person name="Wortman J."/>
            <person name="Nusbaum C."/>
            <person name="Birren B."/>
        </authorList>
    </citation>
    <scope>NUCLEOTIDE SEQUENCE [LARGE SCALE GENOMIC DNA]</scope>
    <source>
        <strain evidence="2">IAC_01/95</strain>
    </source>
</reference>